<dbReference type="EMBL" id="BARV01014297">
    <property type="protein sequence ID" value="GAI30933.1"/>
    <property type="molecule type" value="Genomic_DNA"/>
</dbReference>
<feature type="non-terminal residue" evidence="2">
    <location>
        <position position="69"/>
    </location>
</feature>
<proteinExistence type="predicted"/>
<organism evidence="2">
    <name type="scientific">marine sediment metagenome</name>
    <dbReference type="NCBI Taxonomy" id="412755"/>
    <lineage>
        <taxon>unclassified sequences</taxon>
        <taxon>metagenomes</taxon>
        <taxon>ecological metagenomes</taxon>
    </lineage>
</organism>
<feature type="compositionally biased region" description="Polar residues" evidence="1">
    <location>
        <begin position="46"/>
        <end position="59"/>
    </location>
</feature>
<accession>X1MI29</accession>
<evidence type="ECO:0000256" key="1">
    <source>
        <dbReference type="SAM" id="MobiDB-lite"/>
    </source>
</evidence>
<reference evidence="2" key="1">
    <citation type="journal article" date="2014" name="Front. Microbiol.">
        <title>High frequency of phylogenetically diverse reductive dehalogenase-homologous genes in deep subseafloor sedimentary metagenomes.</title>
        <authorList>
            <person name="Kawai M."/>
            <person name="Futagami T."/>
            <person name="Toyoda A."/>
            <person name="Takaki Y."/>
            <person name="Nishi S."/>
            <person name="Hori S."/>
            <person name="Arai W."/>
            <person name="Tsubouchi T."/>
            <person name="Morono Y."/>
            <person name="Uchiyama I."/>
            <person name="Ito T."/>
            <person name="Fujiyama A."/>
            <person name="Inagaki F."/>
            <person name="Takami H."/>
        </authorList>
    </citation>
    <scope>NUCLEOTIDE SEQUENCE</scope>
    <source>
        <strain evidence="2">Expedition CK06-06</strain>
    </source>
</reference>
<feature type="region of interest" description="Disordered" evidence="1">
    <location>
        <begin position="46"/>
        <end position="69"/>
    </location>
</feature>
<comment type="caution">
    <text evidence="2">The sequence shown here is derived from an EMBL/GenBank/DDBJ whole genome shotgun (WGS) entry which is preliminary data.</text>
</comment>
<dbReference type="AlphaFoldDB" id="X1MI29"/>
<evidence type="ECO:0000313" key="2">
    <source>
        <dbReference type="EMBL" id="GAI30933.1"/>
    </source>
</evidence>
<feature type="non-terminal residue" evidence="2">
    <location>
        <position position="1"/>
    </location>
</feature>
<protein>
    <submittedName>
        <fullName evidence="2">Uncharacterized protein</fullName>
    </submittedName>
</protein>
<name>X1MI29_9ZZZZ</name>
<sequence>WWGANDGPSTSPGSGDKISANVKVDPWLVLSISANPVSIVADGSSTSTITADMTKNSDGQDPPGTGTIP</sequence>
<gene>
    <name evidence="2" type="ORF">S06H3_25087</name>
</gene>